<keyword evidence="2" id="KW-1185">Reference proteome</keyword>
<sequence>MSAIASLTLLDRSGVPELARLAQTSPSSLHTYLAEHGRRPPEEYDWSGYCMLYVLTYLQERDVDLERSEFQPESAAINGSCGMSLLIPPADEGLLGRLDPAGHSTKELAAHFAEMGFDSSEESVMAGLDGLRLLRDTIAHLREDEVLLLQIG</sequence>
<dbReference type="EMBL" id="JADBEB010000001">
    <property type="protein sequence ID" value="MBE1486129.1"/>
    <property type="molecule type" value="Genomic_DNA"/>
</dbReference>
<dbReference type="AlphaFoldDB" id="A0A927M165"/>
<evidence type="ECO:0000313" key="2">
    <source>
        <dbReference type="Proteomes" id="UP000649753"/>
    </source>
</evidence>
<dbReference type="Proteomes" id="UP000649753">
    <property type="component" value="Unassembled WGS sequence"/>
</dbReference>
<name>A0A927M165_9ACTN</name>
<protein>
    <submittedName>
        <fullName evidence="1">Uncharacterized protein</fullName>
    </submittedName>
</protein>
<organism evidence="1 2">
    <name type="scientific">Plantactinospora soyae</name>
    <dbReference type="NCBI Taxonomy" id="1544732"/>
    <lineage>
        <taxon>Bacteria</taxon>
        <taxon>Bacillati</taxon>
        <taxon>Actinomycetota</taxon>
        <taxon>Actinomycetes</taxon>
        <taxon>Micromonosporales</taxon>
        <taxon>Micromonosporaceae</taxon>
        <taxon>Plantactinospora</taxon>
    </lineage>
</organism>
<gene>
    <name evidence="1" type="ORF">H4W31_001767</name>
</gene>
<comment type="caution">
    <text evidence="1">The sequence shown here is derived from an EMBL/GenBank/DDBJ whole genome shotgun (WGS) entry which is preliminary data.</text>
</comment>
<evidence type="ECO:0000313" key="1">
    <source>
        <dbReference type="EMBL" id="MBE1486129.1"/>
    </source>
</evidence>
<reference evidence="1" key="1">
    <citation type="submission" date="2020-10" db="EMBL/GenBank/DDBJ databases">
        <title>Sequencing the genomes of 1000 actinobacteria strains.</title>
        <authorList>
            <person name="Klenk H.-P."/>
        </authorList>
    </citation>
    <scope>NUCLEOTIDE SEQUENCE</scope>
    <source>
        <strain evidence="1">DSM 46832</strain>
    </source>
</reference>
<dbReference type="RefSeq" id="WP_192766206.1">
    <property type="nucleotide sequence ID" value="NZ_JADBEB010000001.1"/>
</dbReference>
<proteinExistence type="predicted"/>
<accession>A0A927M165</accession>